<accession>A0ABQ6H3L2</accession>
<evidence type="ECO:0000256" key="2">
    <source>
        <dbReference type="ARBA" id="ARBA00023180"/>
    </source>
</evidence>
<gene>
    <name evidence="4" type="ORF">theurythT_15510</name>
</gene>
<dbReference type="Gene3D" id="3.40.50.300">
    <property type="entry name" value="P-loop containing nucleotide triphosphate hydrolases"/>
    <property type="match status" value="1"/>
</dbReference>
<dbReference type="SUPFAM" id="SSF52540">
    <property type="entry name" value="P-loop containing nucleoside triphosphate hydrolases"/>
    <property type="match status" value="1"/>
</dbReference>
<keyword evidence="5" id="KW-1185">Reference proteome</keyword>
<organism evidence="4 5">
    <name type="scientific">Thalassotalea eurytherma</name>
    <dbReference type="NCBI Taxonomy" id="1144278"/>
    <lineage>
        <taxon>Bacteria</taxon>
        <taxon>Pseudomonadati</taxon>
        <taxon>Pseudomonadota</taxon>
        <taxon>Gammaproteobacteria</taxon>
        <taxon>Alteromonadales</taxon>
        <taxon>Colwelliaceae</taxon>
        <taxon>Thalassotalea</taxon>
    </lineage>
</organism>
<dbReference type="PANTHER" id="PTHR10605">
    <property type="entry name" value="HEPARAN SULFATE SULFOTRANSFERASE"/>
    <property type="match status" value="1"/>
</dbReference>
<sequence length="268" mass="31602">MNCPNFIVIGAQRAGTTWLHLCLNEHPEIFLPEEKEIHFFDLHYEKGLHWYFEHFKGEDKVLNGEITPNYYQYPEALARMKQNVPDAKIIFILREPKSRAISQFDLFKQDNFKNFTFAQAIEKHPVIIDLSLQGLHLQRLYEHFEHDQVLVLLYDELANNPRKLLHKVTKFLGISSQFTPSLLHKKMNKVVFPKTQAFIRKIGLSWLIELAKKSRYSERVKKLGERKPVNNNSFKIDDDVQQCFLKDIELIEQLTGKNLSHWKLKVSS</sequence>
<dbReference type="InterPro" id="IPR027417">
    <property type="entry name" value="P-loop_NTPase"/>
</dbReference>
<dbReference type="Pfam" id="PF00685">
    <property type="entry name" value="Sulfotransfer_1"/>
    <property type="match status" value="1"/>
</dbReference>
<dbReference type="InterPro" id="IPR000863">
    <property type="entry name" value="Sulfotransferase_dom"/>
</dbReference>
<dbReference type="EMBL" id="BSSU01000007">
    <property type="protein sequence ID" value="GLX82099.1"/>
    <property type="molecule type" value="Genomic_DNA"/>
</dbReference>
<proteinExistence type="predicted"/>
<evidence type="ECO:0000259" key="3">
    <source>
        <dbReference type="Pfam" id="PF00685"/>
    </source>
</evidence>
<dbReference type="RefSeq" id="WP_284207455.1">
    <property type="nucleotide sequence ID" value="NZ_BSSU01000007.1"/>
</dbReference>
<evidence type="ECO:0000313" key="5">
    <source>
        <dbReference type="Proteomes" id="UP001157133"/>
    </source>
</evidence>
<keyword evidence="1" id="KW-0808">Transferase</keyword>
<dbReference type="PANTHER" id="PTHR10605:SF56">
    <property type="entry name" value="BIFUNCTIONAL HEPARAN SULFATE N-DEACETYLASE_N-SULFOTRANSFERASE"/>
    <property type="match status" value="1"/>
</dbReference>
<protein>
    <submittedName>
        <fullName evidence="4">Sulfotransferase</fullName>
    </submittedName>
</protein>
<reference evidence="4 5" key="1">
    <citation type="submission" date="2023-03" db="EMBL/GenBank/DDBJ databases">
        <title>Draft genome sequence of Thalassotalea eurytherma JCM 18482T.</title>
        <authorList>
            <person name="Sawabe T."/>
        </authorList>
    </citation>
    <scope>NUCLEOTIDE SEQUENCE [LARGE SCALE GENOMIC DNA]</scope>
    <source>
        <strain evidence="4 5">JCM 18482</strain>
    </source>
</reference>
<evidence type="ECO:0000256" key="1">
    <source>
        <dbReference type="ARBA" id="ARBA00022679"/>
    </source>
</evidence>
<dbReference type="Proteomes" id="UP001157133">
    <property type="component" value="Unassembled WGS sequence"/>
</dbReference>
<comment type="caution">
    <text evidence="4">The sequence shown here is derived from an EMBL/GenBank/DDBJ whole genome shotgun (WGS) entry which is preliminary data.</text>
</comment>
<dbReference type="InterPro" id="IPR037359">
    <property type="entry name" value="NST/OST"/>
</dbReference>
<feature type="domain" description="Sulfotransferase" evidence="3">
    <location>
        <begin position="5"/>
        <end position="197"/>
    </location>
</feature>
<name>A0ABQ6H3L2_9GAMM</name>
<keyword evidence="2" id="KW-0325">Glycoprotein</keyword>
<evidence type="ECO:0000313" key="4">
    <source>
        <dbReference type="EMBL" id="GLX82099.1"/>
    </source>
</evidence>